<dbReference type="Pfam" id="PF00067">
    <property type="entry name" value="p450"/>
    <property type="match status" value="1"/>
</dbReference>
<comment type="similarity">
    <text evidence="1">Belongs to the cytochrome P450 family.</text>
</comment>
<accession>A0A2T2NMA8</accession>
<evidence type="ECO:0000256" key="4">
    <source>
        <dbReference type="ARBA" id="ARBA00023004"/>
    </source>
</evidence>
<dbReference type="GO" id="GO:0016705">
    <property type="term" value="F:oxidoreductase activity, acting on paired donors, with incorporation or reduction of molecular oxygen"/>
    <property type="evidence" value="ECO:0007669"/>
    <property type="project" value="InterPro"/>
</dbReference>
<dbReference type="GO" id="GO:0008395">
    <property type="term" value="F:steroid hydroxylase activity"/>
    <property type="evidence" value="ECO:0007669"/>
    <property type="project" value="TreeGrafter"/>
</dbReference>
<keyword evidence="4 5" id="KW-0408">Iron</keyword>
<dbReference type="SUPFAM" id="SSF48264">
    <property type="entry name" value="Cytochrome P450"/>
    <property type="match status" value="1"/>
</dbReference>
<name>A0A2T2NMA8_CORCC</name>
<organism evidence="6 7">
    <name type="scientific">Corynespora cassiicola Philippines</name>
    <dbReference type="NCBI Taxonomy" id="1448308"/>
    <lineage>
        <taxon>Eukaryota</taxon>
        <taxon>Fungi</taxon>
        <taxon>Dikarya</taxon>
        <taxon>Ascomycota</taxon>
        <taxon>Pezizomycotina</taxon>
        <taxon>Dothideomycetes</taxon>
        <taxon>Pleosporomycetidae</taxon>
        <taxon>Pleosporales</taxon>
        <taxon>Corynesporascaceae</taxon>
        <taxon>Corynespora</taxon>
    </lineage>
</organism>
<dbReference type="STRING" id="1448308.A0A2T2NMA8"/>
<dbReference type="Gene3D" id="1.10.630.10">
    <property type="entry name" value="Cytochrome P450"/>
    <property type="match status" value="1"/>
</dbReference>
<dbReference type="InterPro" id="IPR050529">
    <property type="entry name" value="CYP450_sterol_14alpha_dmase"/>
</dbReference>
<dbReference type="InterPro" id="IPR002401">
    <property type="entry name" value="Cyt_P450_E_grp-I"/>
</dbReference>
<dbReference type="CDD" id="cd11040">
    <property type="entry name" value="CYP7_CYP8-like"/>
    <property type="match status" value="1"/>
</dbReference>
<feature type="binding site" description="axial binding residue" evidence="5">
    <location>
        <position position="443"/>
    </location>
    <ligand>
        <name>heme</name>
        <dbReference type="ChEBI" id="CHEBI:30413"/>
    </ligand>
    <ligandPart>
        <name>Fe</name>
        <dbReference type="ChEBI" id="CHEBI:18248"/>
    </ligandPart>
</feature>
<evidence type="ECO:0000256" key="3">
    <source>
        <dbReference type="ARBA" id="ARBA00022723"/>
    </source>
</evidence>
<reference evidence="6 7" key="1">
    <citation type="journal article" date="2018" name="Front. Microbiol.">
        <title>Genome-Wide Analysis of Corynespora cassiicola Leaf Fall Disease Putative Effectors.</title>
        <authorList>
            <person name="Lopez D."/>
            <person name="Ribeiro S."/>
            <person name="Label P."/>
            <person name="Fumanal B."/>
            <person name="Venisse J.S."/>
            <person name="Kohler A."/>
            <person name="de Oliveira R.R."/>
            <person name="Labutti K."/>
            <person name="Lipzen A."/>
            <person name="Lail K."/>
            <person name="Bauer D."/>
            <person name="Ohm R.A."/>
            <person name="Barry K.W."/>
            <person name="Spatafora J."/>
            <person name="Grigoriev I.V."/>
            <person name="Martin F.M."/>
            <person name="Pujade-Renaud V."/>
        </authorList>
    </citation>
    <scope>NUCLEOTIDE SEQUENCE [LARGE SCALE GENOMIC DNA]</scope>
    <source>
        <strain evidence="6 7">Philippines</strain>
    </source>
</reference>
<keyword evidence="2 5" id="KW-0349">Heme</keyword>
<protein>
    <submittedName>
        <fullName evidence="6">Cytochrome P450</fullName>
    </submittedName>
</protein>
<dbReference type="InterPro" id="IPR001128">
    <property type="entry name" value="Cyt_P450"/>
</dbReference>
<dbReference type="EMBL" id="KZ678135">
    <property type="protein sequence ID" value="PSN66567.1"/>
    <property type="molecule type" value="Genomic_DNA"/>
</dbReference>
<evidence type="ECO:0000313" key="7">
    <source>
        <dbReference type="Proteomes" id="UP000240883"/>
    </source>
</evidence>
<sequence>MAVFVPILFASLSLIAWRLWKFTIIPWLHPQEPRELPYWVPFLGHTGSYVSNGHAVLLRARNYVGSREPFAITLVTRKMYFVVDPEDAANVYKNTTSFVFDKVVQSLQRTFGISDETMTATWKPGYDHAASGEKIDDHDKARKLSSKSLGELSMDFWRMQTVGTEGYNDLETKFSRYINILLSEQVDRAASNAGSIRLSHLTNVVLVGAALRALFGESLLEMQPDLVETYVAFDTESWKLWFKWPFAKTMYERKALLENALKRWVEIPLERRPGRSFLIDTVERTQRGLGTSTSDLAKIMNLIIFVVNTNTYKVCYWGLAHLFNSPSLLSKIQAELTHPPAGEKSMDLAYLRNSTPWTSALFHESLRYYSASSSIRATSRPAVVRGKTIPAGSVVFLPFRPQHFDPSIFGDDADSFDPTRFINDKKLCNSPRFRGFSGGSSYCPGRNIARMQFTILVTSILEKYRVQVAKEGVPQTDSKIPTKGMLAPKEGEEVVLEITRR</sequence>
<keyword evidence="7" id="KW-1185">Reference proteome</keyword>
<gene>
    <name evidence="6" type="ORF">BS50DRAFT_523855</name>
</gene>
<dbReference type="PANTHER" id="PTHR24304:SF2">
    <property type="entry name" value="24-HYDROXYCHOLESTEROL 7-ALPHA-HYDROXYLASE"/>
    <property type="match status" value="1"/>
</dbReference>
<evidence type="ECO:0000256" key="5">
    <source>
        <dbReference type="PIRSR" id="PIRSR602401-1"/>
    </source>
</evidence>
<evidence type="ECO:0000256" key="2">
    <source>
        <dbReference type="ARBA" id="ARBA00022617"/>
    </source>
</evidence>
<comment type="cofactor">
    <cofactor evidence="5">
        <name>heme</name>
        <dbReference type="ChEBI" id="CHEBI:30413"/>
    </cofactor>
</comment>
<proteinExistence type="inferred from homology"/>
<dbReference type="InterPro" id="IPR036396">
    <property type="entry name" value="Cyt_P450_sf"/>
</dbReference>
<keyword evidence="3 5" id="KW-0479">Metal-binding</keyword>
<dbReference type="Proteomes" id="UP000240883">
    <property type="component" value="Unassembled WGS sequence"/>
</dbReference>
<dbReference type="GO" id="GO:0005506">
    <property type="term" value="F:iron ion binding"/>
    <property type="evidence" value="ECO:0007669"/>
    <property type="project" value="InterPro"/>
</dbReference>
<evidence type="ECO:0000256" key="1">
    <source>
        <dbReference type="ARBA" id="ARBA00010617"/>
    </source>
</evidence>
<dbReference type="PRINTS" id="PR00463">
    <property type="entry name" value="EP450I"/>
</dbReference>
<dbReference type="PANTHER" id="PTHR24304">
    <property type="entry name" value="CYTOCHROME P450 FAMILY 7"/>
    <property type="match status" value="1"/>
</dbReference>
<evidence type="ECO:0000313" key="6">
    <source>
        <dbReference type="EMBL" id="PSN66567.1"/>
    </source>
</evidence>
<dbReference type="GO" id="GO:0020037">
    <property type="term" value="F:heme binding"/>
    <property type="evidence" value="ECO:0007669"/>
    <property type="project" value="InterPro"/>
</dbReference>
<dbReference type="OrthoDB" id="1470350at2759"/>
<dbReference type="AlphaFoldDB" id="A0A2T2NMA8"/>